<accession>A0A918PKB2</accession>
<sequence length="70" mass="8264">MAHQTGGSGMRDRTAYEDGAPGRDPYDPYHDDPYEKSEREPRDAPRRRGTHDEPRRPYDDRDVDIREGYR</sequence>
<feature type="compositionally biased region" description="Basic and acidic residues" evidence="1">
    <location>
        <begin position="10"/>
        <end position="70"/>
    </location>
</feature>
<dbReference type="AlphaFoldDB" id="A0A918PKB2"/>
<dbReference type="EMBL" id="BMVW01000006">
    <property type="protein sequence ID" value="GGZ12630.1"/>
    <property type="molecule type" value="Genomic_DNA"/>
</dbReference>
<gene>
    <name evidence="2" type="ORF">GCM10010365_35380</name>
</gene>
<protein>
    <submittedName>
        <fullName evidence="2">Uncharacterized protein</fullName>
    </submittedName>
</protein>
<reference evidence="2" key="2">
    <citation type="submission" date="2020-09" db="EMBL/GenBank/DDBJ databases">
        <authorList>
            <person name="Sun Q."/>
            <person name="Ohkuma M."/>
        </authorList>
    </citation>
    <scope>NUCLEOTIDE SEQUENCE</scope>
    <source>
        <strain evidence="2">JCM 4815</strain>
    </source>
</reference>
<evidence type="ECO:0000256" key="1">
    <source>
        <dbReference type="SAM" id="MobiDB-lite"/>
    </source>
</evidence>
<evidence type="ECO:0000313" key="2">
    <source>
        <dbReference type="EMBL" id="GGZ12630.1"/>
    </source>
</evidence>
<feature type="region of interest" description="Disordered" evidence="1">
    <location>
        <begin position="1"/>
        <end position="70"/>
    </location>
</feature>
<comment type="caution">
    <text evidence="2">The sequence shown here is derived from an EMBL/GenBank/DDBJ whole genome shotgun (WGS) entry which is preliminary data.</text>
</comment>
<dbReference type="Proteomes" id="UP000622166">
    <property type="component" value="Unassembled WGS sequence"/>
</dbReference>
<dbReference type="RefSeq" id="WP_189860108.1">
    <property type="nucleotide sequence ID" value="NZ_BMVW01000006.1"/>
</dbReference>
<proteinExistence type="predicted"/>
<evidence type="ECO:0000313" key="3">
    <source>
        <dbReference type="Proteomes" id="UP000622166"/>
    </source>
</evidence>
<name>A0A918PKB2_9ACTN</name>
<organism evidence="2 3">
    <name type="scientific">Streptomyces poonensis</name>
    <dbReference type="NCBI Taxonomy" id="68255"/>
    <lineage>
        <taxon>Bacteria</taxon>
        <taxon>Bacillati</taxon>
        <taxon>Actinomycetota</taxon>
        <taxon>Actinomycetes</taxon>
        <taxon>Kitasatosporales</taxon>
        <taxon>Streptomycetaceae</taxon>
        <taxon>Streptomyces</taxon>
    </lineage>
</organism>
<reference evidence="2" key="1">
    <citation type="journal article" date="2014" name="Int. J. Syst. Evol. Microbiol.">
        <title>Complete genome sequence of Corynebacterium casei LMG S-19264T (=DSM 44701T), isolated from a smear-ripened cheese.</title>
        <authorList>
            <consortium name="US DOE Joint Genome Institute (JGI-PGF)"/>
            <person name="Walter F."/>
            <person name="Albersmeier A."/>
            <person name="Kalinowski J."/>
            <person name="Ruckert C."/>
        </authorList>
    </citation>
    <scope>NUCLEOTIDE SEQUENCE</scope>
    <source>
        <strain evidence="2">JCM 4815</strain>
    </source>
</reference>
<keyword evidence="3" id="KW-1185">Reference proteome</keyword>